<evidence type="ECO:0000313" key="3">
    <source>
        <dbReference type="Proteomes" id="UP000042527"/>
    </source>
</evidence>
<dbReference type="Proteomes" id="UP000042527">
    <property type="component" value="Unassembled WGS sequence"/>
</dbReference>
<sequence>MKKSTIFAYIFYTYENADGKKDHPVCRYAKRAKNLGISYGTLTDWRKTKNRYKASDGAATAKAIVLDERERQLQREIKELKEANEILQGALGFFR</sequence>
<keyword evidence="3" id="KW-1185">Reference proteome</keyword>
<organism evidence="2 3">
    <name type="scientific">Treponema phagedenis</name>
    <dbReference type="NCBI Taxonomy" id="162"/>
    <lineage>
        <taxon>Bacteria</taxon>
        <taxon>Pseudomonadati</taxon>
        <taxon>Spirochaetota</taxon>
        <taxon>Spirochaetia</taxon>
        <taxon>Spirochaetales</taxon>
        <taxon>Treponemataceae</taxon>
        <taxon>Treponema</taxon>
    </lineage>
</organism>
<proteinExistence type="predicted"/>
<reference evidence="3" key="1">
    <citation type="submission" date="2015-01" db="EMBL/GenBank/DDBJ databases">
        <authorList>
            <person name="Manzoor Shahid"/>
            <person name="Zubair Saima"/>
        </authorList>
    </citation>
    <scope>NUCLEOTIDE SEQUENCE [LARGE SCALE GENOMIC DNA]</scope>
    <source>
        <strain evidence="3">V1</strain>
    </source>
</reference>
<evidence type="ECO:0008006" key="4">
    <source>
        <dbReference type="Google" id="ProtNLM"/>
    </source>
</evidence>
<dbReference type="RefSeq" id="WP_052812485.1">
    <property type="nucleotide sequence ID" value="NZ_CDNC01000009.1"/>
</dbReference>
<dbReference type="SUPFAM" id="SSF46689">
    <property type="entry name" value="Homeodomain-like"/>
    <property type="match status" value="1"/>
</dbReference>
<dbReference type="Gene3D" id="1.10.10.60">
    <property type="entry name" value="Homeodomain-like"/>
    <property type="match status" value="1"/>
</dbReference>
<dbReference type="AlphaFoldDB" id="A0A0B7GS91"/>
<accession>A0A0B7GS91</accession>
<feature type="coiled-coil region" evidence="1">
    <location>
        <begin position="63"/>
        <end position="90"/>
    </location>
</feature>
<protein>
    <recommendedName>
        <fullName evidence="4">Transposase</fullName>
    </recommendedName>
</protein>
<dbReference type="OrthoDB" id="362837at2"/>
<keyword evidence="1" id="KW-0175">Coiled coil</keyword>
<dbReference type="EMBL" id="CDNC01000009">
    <property type="protein sequence ID" value="CEM61328.1"/>
    <property type="molecule type" value="Genomic_DNA"/>
</dbReference>
<dbReference type="InterPro" id="IPR009057">
    <property type="entry name" value="Homeodomain-like_sf"/>
</dbReference>
<evidence type="ECO:0000313" key="2">
    <source>
        <dbReference type="EMBL" id="CEM61328.1"/>
    </source>
</evidence>
<name>A0A0B7GS91_TREPH</name>
<gene>
    <name evidence="2" type="ORF">TPHV1_170059</name>
</gene>
<evidence type="ECO:0000256" key="1">
    <source>
        <dbReference type="SAM" id="Coils"/>
    </source>
</evidence>